<accession>A0A813YAC7</accession>
<name>A0A813YAC7_9BILA</name>
<dbReference type="EMBL" id="CAJNOM010000037">
    <property type="protein sequence ID" value="CAF0881360.1"/>
    <property type="molecule type" value="Genomic_DNA"/>
</dbReference>
<protein>
    <submittedName>
        <fullName evidence="1">Uncharacterized protein</fullName>
    </submittedName>
</protein>
<keyword evidence="2" id="KW-1185">Reference proteome</keyword>
<proteinExistence type="predicted"/>
<gene>
    <name evidence="1" type="ORF">QVE165_LOCUS8434</name>
</gene>
<comment type="caution">
    <text evidence="1">The sequence shown here is derived from an EMBL/GenBank/DDBJ whole genome shotgun (WGS) entry which is preliminary data.</text>
</comment>
<sequence>MLAENDTTSICPKADSLTIVGPYHNMNLSARFPNIRTLTVLTIETLDLHKFRRLRHLITDNMELLPHLTPRIHTLTLINKNGIHLSSTIYSYVHHLIISKFFVNDPNTITAIQRYFPNLHSLDIQFVSNPTIFRDSLDILFDARQWPDFKLLRTNWVDEDFYHYHLIKIWLSDNTELKSRSDDFYAHCDGQSLTVWL</sequence>
<evidence type="ECO:0000313" key="2">
    <source>
        <dbReference type="Proteomes" id="UP000663832"/>
    </source>
</evidence>
<dbReference type="AlphaFoldDB" id="A0A813YAC7"/>
<organism evidence="1 2">
    <name type="scientific">Adineta steineri</name>
    <dbReference type="NCBI Taxonomy" id="433720"/>
    <lineage>
        <taxon>Eukaryota</taxon>
        <taxon>Metazoa</taxon>
        <taxon>Spiralia</taxon>
        <taxon>Gnathifera</taxon>
        <taxon>Rotifera</taxon>
        <taxon>Eurotatoria</taxon>
        <taxon>Bdelloidea</taxon>
        <taxon>Adinetida</taxon>
        <taxon>Adinetidae</taxon>
        <taxon>Adineta</taxon>
    </lineage>
</organism>
<reference evidence="1" key="1">
    <citation type="submission" date="2021-02" db="EMBL/GenBank/DDBJ databases">
        <authorList>
            <person name="Nowell W R."/>
        </authorList>
    </citation>
    <scope>NUCLEOTIDE SEQUENCE</scope>
</reference>
<dbReference type="OrthoDB" id="10292991at2759"/>
<evidence type="ECO:0000313" key="1">
    <source>
        <dbReference type="EMBL" id="CAF0881360.1"/>
    </source>
</evidence>
<dbReference type="Proteomes" id="UP000663832">
    <property type="component" value="Unassembled WGS sequence"/>
</dbReference>